<feature type="coiled-coil region" evidence="1">
    <location>
        <begin position="133"/>
        <end position="182"/>
    </location>
</feature>
<feature type="transmembrane region" description="Helical" evidence="2">
    <location>
        <begin position="6"/>
        <end position="29"/>
    </location>
</feature>
<name>A0AAW6PTP6_PSEPU</name>
<evidence type="ECO:0000313" key="4">
    <source>
        <dbReference type="Proteomes" id="UP001217741"/>
    </source>
</evidence>
<reference evidence="3" key="1">
    <citation type="submission" date="2023-03" db="EMBL/GenBank/DDBJ databases">
        <title>Draft assemblies of triclosan tolerant bacteria isolated from returned activated sludge.</title>
        <authorList>
            <person name="Van Hamelsveld S."/>
        </authorList>
    </citation>
    <scope>NUCLEOTIDE SEQUENCE</scope>
    <source>
        <strain evidence="3">GW210012_S60</strain>
    </source>
</reference>
<evidence type="ECO:0000256" key="1">
    <source>
        <dbReference type="SAM" id="Coils"/>
    </source>
</evidence>
<comment type="caution">
    <text evidence="3">The sequence shown here is derived from an EMBL/GenBank/DDBJ whole genome shotgun (WGS) entry which is preliminary data.</text>
</comment>
<evidence type="ECO:0000256" key="2">
    <source>
        <dbReference type="SAM" id="Phobius"/>
    </source>
</evidence>
<gene>
    <name evidence="3" type="ORF">P3W50_22275</name>
</gene>
<organism evidence="3 4">
    <name type="scientific">Pseudomonas putida</name>
    <name type="common">Arthrobacter siderocapsulatus</name>
    <dbReference type="NCBI Taxonomy" id="303"/>
    <lineage>
        <taxon>Bacteria</taxon>
        <taxon>Pseudomonadati</taxon>
        <taxon>Pseudomonadota</taxon>
        <taxon>Gammaproteobacteria</taxon>
        <taxon>Pseudomonadales</taxon>
        <taxon>Pseudomonadaceae</taxon>
        <taxon>Pseudomonas</taxon>
    </lineage>
</organism>
<dbReference type="EMBL" id="JARJLO010000335">
    <property type="protein sequence ID" value="MDF3873172.1"/>
    <property type="molecule type" value="Genomic_DNA"/>
</dbReference>
<dbReference type="AlphaFoldDB" id="A0AAW6PTP6"/>
<keyword evidence="2" id="KW-0812">Transmembrane</keyword>
<feature type="transmembrane region" description="Helical" evidence="2">
    <location>
        <begin position="60"/>
        <end position="81"/>
    </location>
</feature>
<keyword evidence="1" id="KW-0175">Coiled coil</keyword>
<dbReference type="InterPro" id="IPR009468">
    <property type="entry name" value="DUF1090"/>
</dbReference>
<keyword evidence="2" id="KW-1133">Transmembrane helix</keyword>
<proteinExistence type="predicted"/>
<accession>A0AAW6PTP6</accession>
<keyword evidence="2" id="KW-0472">Membrane</keyword>
<protein>
    <submittedName>
        <fullName evidence="3">DUF1090 family protein</fullName>
    </submittedName>
</protein>
<dbReference type="Pfam" id="PF06476">
    <property type="entry name" value="DUF1090"/>
    <property type="match status" value="1"/>
</dbReference>
<dbReference type="Proteomes" id="UP001217741">
    <property type="component" value="Unassembled WGS sequence"/>
</dbReference>
<evidence type="ECO:0000313" key="3">
    <source>
        <dbReference type="EMBL" id="MDF3873172.1"/>
    </source>
</evidence>
<sequence length="184" mass="21044">MVLDGLYVQVLMAAQVLLALLCDVANFRFTRLSGMHGRSVVGKHLEGYPYRKHPLGIRSVGVAPFLLGVFAVFAVCDLSLAEDRKSCEQRRDEIAHEREQAIRYGNIYQQRGLEAALSRVQRYCRDDEPSPKEEQLSRALKDVHRRENQLEAAIESGSARMIERYKRKLEQAQERLRSVSGEEK</sequence>